<reference evidence="2" key="1">
    <citation type="submission" date="2007-07" db="EMBL/GenBank/DDBJ databases">
        <title>PCAP assembly of the Caenorhabditis remanei genome.</title>
        <authorList>
            <consortium name="The Caenorhabditis remanei Sequencing Consortium"/>
            <person name="Wilson R.K."/>
        </authorList>
    </citation>
    <scope>NUCLEOTIDE SEQUENCE [LARGE SCALE GENOMIC DNA]</scope>
    <source>
        <strain evidence="2">PB4641</strain>
    </source>
</reference>
<protein>
    <submittedName>
        <fullName evidence="2">Uncharacterized protein</fullName>
    </submittedName>
</protein>
<dbReference type="EMBL" id="DS270111">
    <property type="protein sequence ID" value="EFO91281.1"/>
    <property type="molecule type" value="Genomic_DNA"/>
</dbReference>
<dbReference type="HOGENOM" id="CLU_1215756_0_0_1"/>
<feature type="region of interest" description="Disordered" evidence="1">
    <location>
        <begin position="26"/>
        <end position="228"/>
    </location>
</feature>
<feature type="compositionally biased region" description="Basic and acidic residues" evidence="1">
    <location>
        <begin position="160"/>
        <end position="173"/>
    </location>
</feature>
<name>E3NT46_CAERE</name>
<dbReference type="AlphaFoldDB" id="E3NT46"/>
<gene>
    <name evidence="2" type="ORF">CRE_21688</name>
</gene>
<sequence length="228" mass="25865">MAVRLLTSHSLSPPIFIVMADKELPSMDKTFGSSPRRKRLDAQQAGMPFLGRAALASPERVKEDKPPSLHTWECNCGDSGSGEESYDQHMAQHMKQSEQEERQKRAGEVMDAVNAAREDAGAEEEARKKARRDEERQAFQLKREMPAEERYKAKKVKVMKGCEEELEKQKRDAEQEEDDDEPGPSNRFAPERERLVGGTSSDDETPPESDQESQEPLRTFETNGIRET</sequence>
<feature type="compositionally biased region" description="Acidic residues" evidence="1">
    <location>
        <begin position="201"/>
        <end position="213"/>
    </location>
</feature>
<keyword evidence="3" id="KW-1185">Reference proteome</keyword>
<organism evidence="3">
    <name type="scientific">Caenorhabditis remanei</name>
    <name type="common">Caenorhabditis vulgaris</name>
    <dbReference type="NCBI Taxonomy" id="31234"/>
    <lineage>
        <taxon>Eukaryota</taxon>
        <taxon>Metazoa</taxon>
        <taxon>Ecdysozoa</taxon>
        <taxon>Nematoda</taxon>
        <taxon>Chromadorea</taxon>
        <taxon>Rhabditida</taxon>
        <taxon>Rhabditina</taxon>
        <taxon>Rhabditomorpha</taxon>
        <taxon>Rhabditoidea</taxon>
        <taxon>Rhabditidae</taxon>
        <taxon>Peloderinae</taxon>
        <taxon>Caenorhabditis</taxon>
    </lineage>
</organism>
<dbReference type="Proteomes" id="UP000008281">
    <property type="component" value="Unassembled WGS sequence"/>
</dbReference>
<evidence type="ECO:0000256" key="1">
    <source>
        <dbReference type="SAM" id="MobiDB-lite"/>
    </source>
</evidence>
<proteinExistence type="predicted"/>
<dbReference type="InParanoid" id="E3NT46"/>
<evidence type="ECO:0000313" key="3">
    <source>
        <dbReference type="Proteomes" id="UP000008281"/>
    </source>
</evidence>
<evidence type="ECO:0000313" key="2">
    <source>
        <dbReference type="EMBL" id="EFO91281.1"/>
    </source>
</evidence>
<feature type="compositionally biased region" description="Basic and acidic residues" evidence="1">
    <location>
        <begin position="95"/>
        <end position="108"/>
    </location>
</feature>
<accession>E3NT46</accession>
<feature type="compositionally biased region" description="Basic and acidic residues" evidence="1">
    <location>
        <begin position="116"/>
        <end position="151"/>
    </location>
</feature>